<dbReference type="InterPro" id="IPR034085">
    <property type="entry name" value="TOG"/>
</dbReference>
<accession>A0A075APC6</accession>
<keyword evidence="4" id="KW-0493">Microtubule</keyword>
<dbReference type="AlphaFoldDB" id="A0A075APC6"/>
<evidence type="ECO:0000259" key="6">
    <source>
        <dbReference type="SMART" id="SM01349"/>
    </source>
</evidence>
<gene>
    <name evidence="7" type="ORF">O9G_001939</name>
</gene>
<evidence type="ECO:0000313" key="7">
    <source>
        <dbReference type="EMBL" id="EPZ31929.1"/>
    </source>
</evidence>
<keyword evidence="5" id="KW-0131">Cell cycle</keyword>
<protein>
    <submittedName>
        <fullName evidence="7">CLASP domain-containing protein</fullName>
    </submittedName>
</protein>
<name>A0A075APC6_ROZAC</name>
<evidence type="ECO:0000256" key="1">
    <source>
        <dbReference type="ARBA" id="ARBA00004186"/>
    </source>
</evidence>
<dbReference type="GO" id="GO:0005815">
    <property type="term" value="C:microtubule organizing center"/>
    <property type="evidence" value="ECO:0007669"/>
    <property type="project" value="TreeGrafter"/>
</dbReference>
<evidence type="ECO:0000256" key="5">
    <source>
        <dbReference type="ARBA" id="ARBA00022776"/>
    </source>
</evidence>
<dbReference type="InterPro" id="IPR016024">
    <property type="entry name" value="ARM-type_fold"/>
</dbReference>
<dbReference type="GO" id="GO:0008017">
    <property type="term" value="F:microtubule binding"/>
    <property type="evidence" value="ECO:0007669"/>
    <property type="project" value="TreeGrafter"/>
</dbReference>
<dbReference type="SUPFAM" id="SSF48371">
    <property type="entry name" value="ARM repeat"/>
    <property type="match status" value="1"/>
</dbReference>
<dbReference type="SMART" id="SM01349">
    <property type="entry name" value="TOG"/>
    <property type="match status" value="1"/>
</dbReference>
<dbReference type="OrthoDB" id="46159at2759"/>
<comment type="similarity">
    <text evidence="2">Belongs to the CLASP family.</text>
</comment>
<dbReference type="GO" id="GO:0005876">
    <property type="term" value="C:spindle microtubule"/>
    <property type="evidence" value="ECO:0007669"/>
    <property type="project" value="TreeGrafter"/>
</dbReference>
<dbReference type="Gene3D" id="1.25.10.10">
    <property type="entry name" value="Leucine-rich Repeat Variant"/>
    <property type="match status" value="1"/>
</dbReference>
<reference evidence="7 8" key="1">
    <citation type="journal article" date="2013" name="Curr. Biol.">
        <title>Shared signatures of parasitism and phylogenomics unite Cryptomycota and microsporidia.</title>
        <authorList>
            <person name="James T.Y."/>
            <person name="Pelin A."/>
            <person name="Bonen L."/>
            <person name="Ahrendt S."/>
            <person name="Sain D."/>
            <person name="Corradi N."/>
            <person name="Stajich J.E."/>
        </authorList>
    </citation>
    <scope>NUCLEOTIDE SEQUENCE [LARGE SCALE GENOMIC DNA]</scope>
    <source>
        <strain evidence="7 8">CSF55</strain>
    </source>
</reference>
<dbReference type="GO" id="GO:0005881">
    <property type="term" value="C:cytoplasmic microtubule"/>
    <property type="evidence" value="ECO:0007669"/>
    <property type="project" value="TreeGrafter"/>
</dbReference>
<sequence>MQSLFSGKETEQNWLQRDEVLQKLCQEVSRDILRNEILYNNIKKIYDDLCQSLRTQLSLNTCNFVVALTDSIGKEFEVFVENSFVNLLKLCGLTKKIVSNAGCNALKKIIENTQSVKAVNLITVAMGDKNATLRLKATELLTCCLENCEVNQLGRNLEIIDKAIRKVVSDASSDVRGAAKELFNIYSDKFPAKADDLEPHSKKMLNSLTSSKTKLSSRKKLNLSKSKSNIGLNETMDSPPVSVDMIPVQIEIAEPETNLIKLMESQEFSLNLDKLKQRDSTVRLEGLNYFINSFSLVDYQIDSEALNDKHFNIFINFMNNLNGIFSDTHLLVQQSLIDTLVHYNNILYENEDILPFSHEHIEKCFVSILNVIGDPRYEPVPGIMDGSNRIINYAKTKKTRLEFLTMLTNILSSSSLARRSNIKKMLIEMFMSIDEESRMTFLKNKINILFVFKIYYFLLVPNLQDSNESFQSQIISILKYLEKINPKEFLNIMSGLDQGLQNINEREEVEREPLKAITLEEAIEPLIKKTGNLKQLSALEIIQKFYSMQVADVLTIEKIMKLSRDNESTIWTKPIVMNVLKTIFHVLDDKKRVLRFQNLTVEI</sequence>
<dbReference type="Pfam" id="PF12348">
    <property type="entry name" value="CLASP_N"/>
    <property type="match status" value="1"/>
</dbReference>
<evidence type="ECO:0000256" key="4">
    <source>
        <dbReference type="ARBA" id="ARBA00022701"/>
    </source>
</evidence>
<comment type="subcellular location">
    <subcellularLocation>
        <location evidence="1">Cytoplasm</location>
        <location evidence="1">Cytoskeleton</location>
        <location evidence="1">Spindle</location>
    </subcellularLocation>
</comment>
<dbReference type="PANTHER" id="PTHR21567:SF9">
    <property type="entry name" value="CLIP-ASSOCIATING PROTEIN"/>
    <property type="match status" value="1"/>
</dbReference>
<evidence type="ECO:0000313" key="8">
    <source>
        <dbReference type="Proteomes" id="UP000030755"/>
    </source>
</evidence>
<dbReference type="InterPro" id="IPR024395">
    <property type="entry name" value="CLASP_N_dom"/>
</dbReference>
<dbReference type="GO" id="GO:0090307">
    <property type="term" value="P:mitotic spindle assembly"/>
    <property type="evidence" value="ECO:0007669"/>
    <property type="project" value="TreeGrafter"/>
</dbReference>
<dbReference type="GO" id="GO:1990023">
    <property type="term" value="C:mitotic spindle midzone"/>
    <property type="evidence" value="ECO:0007669"/>
    <property type="project" value="TreeGrafter"/>
</dbReference>
<dbReference type="HOGENOM" id="CLU_452801_0_0_1"/>
<dbReference type="EMBL" id="KE561200">
    <property type="protein sequence ID" value="EPZ31929.1"/>
    <property type="molecule type" value="Genomic_DNA"/>
</dbReference>
<dbReference type="GO" id="GO:0051301">
    <property type="term" value="P:cell division"/>
    <property type="evidence" value="ECO:0007669"/>
    <property type="project" value="UniProtKB-KW"/>
</dbReference>
<organism evidence="7 8">
    <name type="scientific">Rozella allomycis (strain CSF55)</name>
    <dbReference type="NCBI Taxonomy" id="988480"/>
    <lineage>
        <taxon>Eukaryota</taxon>
        <taxon>Fungi</taxon>
        <taxon>Fungi incertae sedis</taxon>
        <taxon>Cryptomycota</taxon>
        <taxon>Cryptomycota incertae sedis</taxon>
        <taxon>Rozella</taxon>
    </lineage>
</organism>
<feature type="domain" description="TOG" evidence="6">
    <location>
        <begin position="3"/>
        <end position="219"/>
    </location>
</feature>
<keyword evidence="3" id="KW-0132">Cell division</keyword>
<evidence type="ECO:0000256" key="3">
    <source>
        <dbReference type="ARBA" id="ARBA00022618"/>
    </source>
</evidence>
<dbReference type="PANTHER" id="PTHR21567">
    <property type="entry name" value="CLASP"/>
    <property type="match status" value="1"/>
</dbReference>
<keyword evidence="5" id="KW-0498">Mitosis</keyword>
<evidence type="ECO:0000256" key="2">
    <source>
        <dbReference type="ARBA" id="ARBA00009549"/>
    </source>
</evidence>
<proteinExistence type="inferred from homology"/>
<keyword evidence="8" id="KW-1185">Reference proteome</keyword>
<dbReference type="Proteomes" id="UP000030755">
    <property type="component" value="Unassembled WGS sequence"/>
</dbReference>
<dbReference type="STRING" id="988480.A0A075APC6"/>
<dbReference type="InterPro" id="IPR011989">
    <property type="entry name" value="ARM-like"/>
</dbReference>